<evidence type="ECO:0000259" key="3">
    <source>
        <dbReference type="Pfam" id="PF13359"/>
    </source>
</evidence>
<gene>
    <name evidence="4" type="ORF">BECKLPF1236A_GA0070988_105191</name>
</gene>
<sequence length="201" mass="23345">MFYIINASESGGYRRFCHDLCEMTIFSLRTTYNSVCYGRNPQVFPIMSNDVQKKFYSGKRKTHAIKNNLVIGIEDRKIKYLGGTHEGKKHDKKICDEEEIKCPKNSVCYRDNGFQGYEMEGIDIREPKKKPRNGELTEEEKNNNKLISSLRVIVEHVISGAKRCRIVKDVFRNTKLGYDDLAMEIACGLHNYRSHFRLASY</sequence>
<organism evidence="4">
    <name type="scientific">Candidatus Kentrum sp. LPFa</name>
    <dbReference type="NCBI Taxonomy" id="2126335"/>
    <lineage>
        <taxon>Bacteria</taxon>
        <taxon>Pseudomonadati</taxon>
        <taxon>Pseudomonadota</taxon>
        <taxon>Gammaproteobacteria</taxon>
        <taxon>Candidatus Kentrum</taxon>
    </lineage>
</organism>
<dbReference type="AlphaFoldDB" id="A0A450XA57"/>
<proteinExistence type="predicted"/>
<keyword evidence="4" id="KW-0255">Endonuclease</keyword>
<name>A0A450XA57_9GAMM</name>
<evidence type="ECO:0000313" key="4">
    <source>
        <dbReference type="EMBL" id="VFK26224.1"/>
    </source>
</evidence>
<dbReference type="InterPro" id="IPR027806">
    <property type="entry name" value="HARBI1_dom"/>
</dbReference>
<dbReference type="GO" id="GO:0004519">
    <property type="term" value="F:endonuclease activity"/>
    <property type="evidence" value="ECO:0007669"/>
    <property type="project" value="UniProtKB-KW"/>
</dbReference>
<keyword evidence="2" id="KW-0479">Metal-binding</keyword>
<dbReference type="GO" id="GO:0046872">
    <property type="term" value="F:metal ion binding"/>
    <property type="evidence" value="ECO:0007669"/>
    <property type="project" value="UniProtKB-KW"/>
</dbReference>
<accession>A0A450XA57</accession>
<dbReference type="Pfam" id="PF13359">
    <property type="entry name" value="DDE_Tnp_4"/>
    <property type="match status" value="1"/>
</dbReference>
<keyword evidence="4" id="KW-0378">Hydrolase</keyword>
<evidence type="ECO:0000256" key="1">
    <source>
        <dbReference type="ARBA" id="ARBA00001968"/>
    </source>
</evidence>
<comment type="cofactor">
    <cofactor evidence="1">
        <name>a divalent metal cation</name>
        <dbReference type="ChEBI" id="CHEBI:60240"/>
    </cofactor>
</comment>
<evidence type="ECO:0000256" key="2">
    <source>
        <dbReference type="ARBA" id="ARBA00022723"/>
    </source>
</evidence>
<reference evidence="4" key="1">
    <citation type="submission" date="2019-02" db="EMBL/GenBank/DDBJ databases">
        <authorList>
            <person name="Gruber-Vodicka R. H."/>
            <person name="Seah K. B. B."/>
        </authorList>
    </citation>
    <scope>NUCLEOTIDE SEQUENCE</scope>
    <source>
        <strain evidence="4">BECK_S312</strain>
    </source>
</reference>
<dbReference type="EMBL" id="CAADFM010000519">
    <property type="protein sequence ID" value="VFK26224.1"/>
    <property type="molecule type" value="Genomic_DNA"/>
</dbReference>
<feature type="domain" description="DDE Tnp4" evidence="3">
    <location>
        <begin position="50"/>
        <end position="191"/>
    </location>
</feature>
<protein>
    <submittedName>
        <fullName evidence="4">DDE superfamily endonuclease</fullName>
    </submittedName>
</protein>
<keyword evidence="4" id="KW-0540">Nuclease</keyword>